<dbReference type="VEuPathDB" id="CryptoDB:Cvel_30300"/>
<dbReference type="SUPFAM" id="SSF47336">
    <property type="entry name" value="ACP-like"/>
    <property type="match status" value="1"/>
</dbReference>
<dbReference type="AlphaFoldDB" id="A0A0G4HQT9"/>
<sequence>VEHAFGLQIPDDIADAFTTAKEVATYVSENVPEDQLDLPPPK</sequence>
<proteinExistence type="predicted"/>
<evidence type="ECO:0000313" key="1">
    <source>
        <dbReference type="EMBL" id="CEM46585.1"/>
    </source>
</evidence>
<organism evidence="1">
    <name type="scientific">Chromera velia CCMP2878</name>
    <dbReference type="NCBI Taxonomy" id="1169474"/>
    <lineage>
        <taxon>Eukaryota</taxon>
        <taxon>Sar</taxon>
        <taxon>Alveolata</taxon>
        <taxon>Colpodellida</taxon>
        <taxon>Chromeraceae</taxon>
        <taxon>Chromera</taxon>
    </lineage>
</organism>
<dbReference type="InterPro" id="IPR036736">
    <property type="entry name" value="ACP-like_sf"/>
</dbReference>
<dbReference type="EMBL" id="CDMZ01003499">
    <property type="protein sequence ID" value="CEM46585.1"/>
    <property type="molecule type" value="Genomic_DNA"/>
</dbReference>
<feature type="non-terminal residue" evidence="1">
    <location>
        <position position="1"/>
    </location>
</feature>
<name>A0A0G4HQT9_9ALVE</name>
<gene>
    <name evidence="1" type="ORF">Cvel_30300</name>
</gene>
<protein>
    <submittedName>
        <fullName evidence="1">Uncharacterized protein</fullName>
    </submittedName>
</protein>
<accession>A0A0G4HQT9</accession>
<reference evidence="1" key="1">
    <citation type="submission" date="2014-11" db="EMBL/GenBank/DDBJ databases">
        <authorList>
            <person name="Otto D Thomas"/>
            <person name="Naeem Raeece"/>
        </authorList>
    </citation>
    <scope>NUCLEOTIDE SEQUENCE</scope>
</reference>
<dbReference type="Gene3D" id="1.10.1200.10">
    <property type="entry name" value="ACP-like"/>
    <property type="match status" value="1"/>
</dbReference>